<evidence type="ECO:0000313" key="2">
    <source>
        <dbReference type="EMBL" id="RRT35756.1"/>
    </source>
</evidence>
<proteinExistence type="predicted"/>
<feature type="region of interest" description="Disordered" evidence="1">
    <location>
        <begin position="47"/>
        <end position="69"/>
    </location>
</feature>
<reference evidence="2 3" key="1">
    <citation type="journal article" date="2014" name="Agronomy (Basel)">
        <title>A Draft Genome Sequence for Ensete ventricosum, the Drought-Tolerant Tree Against Hunger.</title>
        <authorList>
            <person name="Harrison J."/>
            <person name="Moore K.A."/>
            <person name="Paszkiewicz K."/>
            <person name="Jones T."/>
            <person name="Grant M."/>
            <person name="Ambacheew D."/>
            <person name="Muzemil S."/>
            <person name="Studholme D.J."/>
        </authorList>
    </citation>
    <scope>NUCLEOTIDE SEQUENCE [LARGE SCALE GENOMIC DNA]</scope>
</reference>
<evidence type="ECO:0000313" key="3">
    <source>
        <dbReference type="Proteomes" id="UP000287651"/>
    </source>
</evidence>
<sequence length="69" mass="7724">MITTLKDHKLKLRPNFRQSGNLRHSCGKLSGLLSVISRRAPNELLDPFGDTPSELPARSHYIVQTQPDA</sequence>
<protein>
    <submittedName>
        <fullName evidence="2">Uncharacterized protein</fullName>
    </submittedName>
</protein>
<dbReference type="EMBL" id="AMZH03024568">
    <property type="protein sequence ID" value="RRT35756.1"/>
    <property type="molecule type" value="Genomic_DNA"/>
</dbReference>
<accession>A0A426X8F0</accession>
<gene>
    <name evidence="2" type="ORF">B296_00013549</name>
</gene>
<dbReference type="AlphaFoldDB" id="A0A426X8F0"/>
<name>A0A426X8F0_ENSVE</name>
<organism evidence="2 3">
    <name type="scientific">Ensete ventricosum</name>
    <name type="common">Abyssinian banana</name>
    <name type="synonym">Musa ensete</name>
    <dbReference type="NCBI Taxonomy" id="4639"/>
    <lineage>
        <taxon>Eukaryota</taxon>
        <taxon>Viridiplantae</taxon>
        <taxon>Streptophyta</taxon>
        <taxon>Embryophyta</taxon>
        <taxon>Tracheophyta</taxon>
        <taxon>Spermatophyta</taxon>
        <taxon>Magnoliopsida</taxon>
        <taxon>Liliopsida</taxon>
        <taxon>Zingiberales</taxon>
        <taxon>Musaceae</taxon>
        <taxon>Ensete</taxon>
    </lineage>
</organism>
<comment type="caution">
    <text evidence="2">The sequence shown here is derived from an EMBL/GenBank/DDBJ whole genome shotgun (WGS) entry which is preliminary data.</text>
</comment>
<dbReference type="Proteomes" id="UP000287651">
    <property type="component" value="Unassembled WGS sequence"/>
</dbReference>
<evidence type="ECO:0000256" key="1">
    <source>
        <dbReference type="SAM" id="MobiDB-lite"/>
    </source>
</evidence>